<dbReference type="InterPro" id="IPR016024">
    <property type="entry name" value="ARM-type_fold"/>
</dbReference>
<organism evidence="1 2">
    <name type="scientific">Streptomyces griseoruber</name>
    <dbReference type="NCBI Taxonomy" id="1943"/>
    <lineage>
        <taxon>Bacteria</taxon>
        <taxon>Bacillati</taxon>
        <taxon>Actinomycetota</taxon>
        <taxon>Actinomycetes</taxon>
        <taxon>Kitasatosporales</taxon>
        <taxon>Streptomycetaceae</taxon>
        <taxon>Streptomyces</taxon>
    </lineage>
</organism>
<dbReference type="SUPFAM" id="SSF48371">
    <property type="entry name" value="ARM repeat"/>
    <property type="match status" value="2"/>
</dbReference>
<dbReference type="Proteomes" id="UP000052982">
    <property type="component" value="Unassembled WGS sequence"/>
</dbReference>
<name>A0A101T6Y8_9ACTN</name>
<dbReference type="Gene3D" id="1.25.10.10">
    <property type="entry name" value="Leucine-rich Repeat Variant"/>
    <property type="match status" value="1"/>
</dbReference>
<dbReference type="RefSeq" id="WP_055637075.1">
    <property type="nucleotide sequence ID" value="NZ_JBIRRP010000002.1"/>
</dbReference>
<dbReference type="OrthoDB" id="3374146at2"/>
<sequence>MDAITSEDGEAAAVRLVRGEPVGTVLPGDDPGAWIALDAAVRRCVWQDGRGRLPPWAATEGGRALLAAVRRNRAPGLTARLRPARPLTESQLALALCHGDGRIRQAALEQAAHHPGLLPLVVVRCSDWAPRVREDARRRLAEALDERTAVRLMPLVLRLGCRGRGDFATDLADRLLRAAPPETLAPLYTDPDRAVRRYAYRLAVDERLLSSAELARAAARDPDTVVQNLCADAALAAVADGGDHDDVLEPLLGARSPQARAAGVTALRRAGRSERAVGFLADRSAVVRACARYVVRQGGHDPLPWYRERCAEPEGPPPGAVIGLAECGERADSEVLWALLGHPVAGVRARAVAGLRTLDVTDVRRLWPLLDDPAPGVVREVTAALLPSAGNVPEELLTERLGEAWPRQVRVAAFRLLEARGGVVRLRAAVATLDDPDERIRQWARQSVQGWHPTADVPREAAAEVGELLDRSRHLFSAYVLMRRKWEAGVRT</sequence>
<keyword evidence="2" id="KW-1185">Reference proteome</keyword>
<comment type="caution">
    <text evidence="1">The sequence shown here is derived from an EMBL/GenBank/DDBJ whole genome shotgun (WGS) entry which is preliminary data.</text>
</comment>
<accession>A0A101T6Y8</accession>
<reference evidence="1 2" key="1">
    <citation type="submission" date="2015-10" db="EMBL/GenBank/DDBJ databases">
        <title>Draft genome sequence of Streptomyces griseoruber DSM 40281, type strain for the species Streptomyces griseoruber.</title>
        <authorList>
            <person name="Ruckert C."/>
            <person name="Winkler A."/>
            <person name="Kalinowski J."/>
            <person name="Kampfer P."/>
            <person name="Glaeser S."/>
        </authorList>
    </citation>
    <scope>NUCLEOTIDE SEQUENCE [LARGE SCALE GENOMIC DNA]</scope>
    <source>
        <strain evidence="1 2">DSM 40281</strain>
    </source>
</reference>
<protein>
    <submittedName>
        <fullName evidence="1">Uncharacterized protein</fullName>
    </submittedName>
</protein>
<dbReference type="AlphaFoldDB" id="A0A101T6Y8"/>
<dbReference type="STRING" id="1943.AQJ64_06785"/>
<proteinExistence type="predicted"/>
<evidence type="ECO:0000313" key="2">
    <source>
        <dbReference type="Proteomes" id="UP000052982"/>
    </source>
</evidence>
<dbReference type="EMBL" id="LMWW01000008">
    <property type="protein sequence ID" value="KUN86992.1"/>
    <property type="molecule type" value="Genomic_DNA"/>
</dbReference>
<gene>
    <name evidence="1" type="ORF">AQJ64_06785</name>
</gene>
<evidence type="ECO:0000313" key="1">
    <source>
        <dbReference type="EMBL" id="KUN86992.1"/>
    </source>
</evidence>
<dbReference type="InterPro" id="IPR011989">
    <property type="entry name" value="ARM-like"/>
</dbReference>